<gene>
    <name evidence="1" type="ORF">PORY_000167</name>
</gene>
<organism evidence="1 2">
    <name type="scientific">Pneumocystis oryctolagi</name>
    <dbReference type="NCBI Taxonomy" id="42067"/>
    <lineage>
        <taxon>Eukaryota</taxon>
        <taxon>Fungi</taxon>
        <taxon>Dikarya</taxon>
        <taxon>Ascomycota</taxon>
        <taxon>Taphrinomycotina</taxon>
        <taxon>Pneumocystomycetes</taxon>
        <taxon>Pneumocystaceae</taxon>
        <taxon>Pneumocystis</taxon>
    </lineage>
</organism>
<dbReference type="Proteomes" id="UP000768646">
    <property type="component" value="Unassembled WGS sequence"/>
</dbReference>
<accession>A0ACB7CGL7</accession>
<evidence type="ECO:0000313" key="2">
    <source>
        <dbReference type="Proteomes" id="UP000768646"/>
    </source>
</evidence>
<evidence type="ECO:0000313" key="1">
    <source>
        <dbReference type="EMBL" id="KAG4306179.1"/>
    </source>
</evidence>
<keyword evidence="2" id="KW-1185">Reference proteome</keyword>
<protein>
    <submittedName>
        <fullName evidence="1">Uncharacterized protein</fullName>
    </submittedName>
</protein>
<reference evidence="1 2" key="1">
    <citation type="journal article" date="2021" name="Commun. Biol.">
        <title>Genomic insights into the host specific adaptation of the Pneumocystis genus.</title>
        <authorList>
            <person name="Cisse O.H."/>
            <person name="Ma L."/>
            <person name="Dekker J.P."/>
            <person name="Khil P.P."/>
            <person name="Youn J.-H."/>
            <person name="Brenchley J.M."/>
            <person name="Blair R."/>
            <person name="Pahar B."/>
            <person name="Chabe M."/>
            <person name="Van Rompay K.K.A."/>
            <person name="Keesler R."/>
            <person name="Sukura A."/>
            <person name="Hirsch V."/>
            <person name="Kutty G."/>
            <person name="Liu Y."/>
            <person name="Peng L."/>
            <person name="Chen J."/>
            <person name="Song J."/>
            <person name="Weissenbacher-Lang C."/>
            <person name="Xu J."/>
            <person name="Upham N.S."/>
            <person name="Stajich J.E."/>
            <person name="Cuomo C.A."/>
            <person name="Cushion M.T."/>
            <person name="Kovacs J.A."/>
        </authorList>
    </citation>
    <scope>NUCLEOTIDE SEQUENCE [LARGE SCALE GENOMIC DNA]</scope>
    <source>
        <strain evidence="1 2">RABM</strain>
    </source>
</reference>
<proteinExistence type="predicted"/>
<comment type="caution">
    <text evidence="1">The sequence shown here is derived from an EMBL/GenBank/DDBJ whole genome shotgun (WGS) entry which is preliminary data.</text>
</comment>
<sequence length="334" mass="38213">MDWIRASAPTEMSSTCIASGYRQVVLSEEEYDEKRMVEAIHKEVVNEEVLGERKPCLYEKFSIFYVGKESFGVVIFSMTCYSHVGSFYSYDPEEQKVVYQSPRSEARLRRRYAVVQKARDASVIGIVVGTLGVSRYLQVIQHVRDMIQRAGRKSYTFVIGKLSPEKLANFAEIELFVLISCPENSLIESKDFYRPIVTPYELYLALSSSTWKNQWITDFSSILSLKLKENTSSDENQPHFSLVTGNLLQPLNIGKEQQVLDENKCSTYHDKDVVKMSEHTQLSTVHRIHSVSSDFHKNKQSWYGLSVIETQTQPALLETGKSGIACQYENETQH</sequence>
<dbReference type="EMBL" id="JABTEG010000001">
    <property type="protein sequence ID" value="KAG4306179.1"/>
    <property type="molecule type" value="Genomic_DNA"/>
</dbReference>
<name>A0ACB7CGL7_9ASCO</name>